<dbReference type="EMBL" id="FN648375">
    <property type="protein sequence ID" value="CBJ48323.1"/>
    <property type="molecule type" value="Genomic_DNA"/>
</dbReference>
<evidence type="ECO:0000256" key="5">
    <source>
        <dbReference type="SAM" id="Coils"/>
    </source>
</evidence>
<dbReference type="InterPro" id="IPR001607">
    <property type="entry name" value="Znf_UBP"/>
</dbReference>
<protein>
    <recommendedName>
        <fullName evidence="11">BRCA1-associated protein</fullName>
    </recommendedName>
</protein>
<dbReference type="OMA" id="RFNSIEP"/>
<dbReference type="InterPro" id="IPR001841">
    <property type="entry name" value="Znf_RING"/>
</dbReference>
<feature type="compositionally biased region" description="Basic and acidic residues" evidence="6">
    <location>
        <begin position="29"/>
        <end position="45"/>
    </location>
</feature>
<dbReference type="GO" id="GO:0008270">
    <property type="term" value="F:zinc ion binding"/>
    <property type="evidence" value="ECO:0007669"/>
    <property type="project" value="UniProtKB-KW"/>
</dbReference>
<feature type="compositionally biased region" description="Low complexity" evidence="6">
    <location>
        <begin position="50"/>
        <end position="64"/>
    </location>
</feature>
<evidence type="ECO:0000256" key="3">
    <source>
        <dbReference type="ARBA" id="ARBA00022833"/>
    </source>
</evidence>
<proteinExistence type="predicted"/>
<evidence type="ECO:0000256" key="6">
    <source>
        <dbReference type="SAM" id="MobiDB-lite"/>
    </source>
</evidence>
<keyword evidence="10" id="KW-1185">Reference proteome</keyword>
<keyword evidence="1" id="KW-0479">Metal-binding</keyword>
<dbReference type="Pfam" id="PF02148">
    <property type="entry name" value="zf-UBP"/>
    <property type="match status" value="1"/>
</dbReference>
<name>D7FPZ1_ECTSI</name>
<dbReference type="GO" id="GO:0007265">
    <property type="term" value="P:Ras protein signal transduction"/>
    <property type="evidence" value="ECO:0007669"/>
    <property type="project" value="TreeGrafter"/>
</dbReference>
<evidence type="ECO:0000313" key="10">
    <source>
        <dbReference type="Proteomes" id="UP000002630"/>
    </source>
</evidence>
<dbReference type="PROSITE" id="PS50271">
    <property type="entry name" value="ZF_UBP"/>
    <property type="match status" value="1"/>
</dbReference>
<dbReference type="PROSITE" id="PS50089">
    <property type="entry name" value="ZF_RING_2"/>
    <property type="match status" value="1"/>
</dbReference>
<feature type="region of interest" description="Disordered" evidence="6">
    <location>
        <begin position="27"/>
        <end position="69"/>
    </location>
</feature>
<feature type="coiled-coil region" evidence="5">
    <location>
        <begin position="489"/>
        <end position="551"/>
    </location>
</feature>
<dbReference type="GO" id="GO:0016567">
    <property type="term" value="P:protein ubiquitination"/>
    <property type="evidence" value="ECO:0007669"/>
    <property type="project" value="TreeGrafter"/>
</dbReference>
<dbReference type="AlphaFoldDB" id="D7FPZ1"/>
<organism evidence="9 10">
    <name type="scientific">Ectocarpus siliculosus</name>
    <name type="common">Brown alga</name>
    <name type="synonym">Conferva siliculosa</name>
    <dbReference type="NCBI Taxonomy" id="2880"/>
    <lineage>
        <taxon>Eukaryota</taxon>
        <taxon>Sar</taxon>
        <taxon>Stramenopiles</taxon>
        <taxon>Ochrophyta</taxon>
        <taxon>PX clade</taxon>
        <taxon>Phaeophyceae</taxon>
        <taxon>Ectocarpales</taxon>
        <taxon>Ectocarpaceae</taxon>
        <taxon>Ectocarpus</taxon>
    </lineage>
</organism>
<evidence type="ECO:0000259" key="7">
    <source>
        <dbReference type="PROSITE" id="PS50089"/>
    </source>
</evidence>
<evidence type="ECO:0000259" key="8">
    <source>
        <dbReference type="PROSITE" id="PS50271"/>
    </source>
</evidence>
<dbReference type="Pfam" id="PF13639">
    <property type="entry name" value="zf-RING_2"/>
    <property type="match status" value="1"/>
</dbReference>
<gene>
    <name evidence="9" type="ORF">Esi_0002_0055</name>
</gene>
<evidence type="ECO:0000256" key="4">
    <source>
        <dbReference type="PROSITE-ProRule" id="PRU00502"/>
    </source>
</evidence>
<keyword evidence="2 4" id="KW-0863">Zinc-finger</keyword>
<dbReference type="EMBL" id="FN649727">
    <property type="protein sequence ID" value="CBJ48323.1"/>
    <property type="molecule type" value="Genomic_DNA"/>
</dbReference>
<reference evidence="9 10" key="1">
    <citation type="journal article" date="2010" name="Nature">
        <title>The Ectocarpus genome and the independent evolution of multicellularity in brown algae.</title>
        <authorList>
            <person name="Cock J.M."/>
            <person name="Sterck L."/>
            <person name="Rouze P."/>
            <person name="Scornet D."/>
            <person name="Allen A.E."/>
            <person name="Amoutzias G."/>
            <person name="Anthouard V."/>
            <person name="Artiguenave F."/>
            <person name="Aury J.M."/>
            <person name="Badger J.H."/>
            <person name="Beszteri B."/>
            <person name="Billiau K."/>
            <person name="Bonnet E."/>
            <person name="Bothwell J.H."/>
            <person name="Bowler C."/>
            <person name="Boyen C."/>
            <person name="Brownlee C."/>
            <person name="Carrano C.J."/>
            <person name="Charrier B."/>
            <person name="Cho G.Y."/>
            <person name="Coelho S.M."/>
            <person name="Collen J."/>
            <person name="Corre E."/>
            <person name="Da Silva C."/>
            <person name="Delage L."/>
            <person name="Delaroque N."/>
            <person name="Dittami S.M."/>
            <person name="Doulbeau S."/>
            <person name="Elias M."/>
            <person name="Farnham G."/>
            <person name="Gachon C.M."/>
            <person name="Gschloessl B."/>
            <person name="Heesch S."/>
            <person name="Jabbari K."/>
            <person name="Jubin C."/>
            <person name="Kawai H."/>
            <person name="Kimura K."/>
            <person name="Kloareg B."/>
            <person name="Kupper F.C."/>
            <person name="Lang D."/>
            <person name="Le Bail A."/>
            <person name="Leblanc C."/>
            <person name="Lerouge P."/>
            <person name="Lohr M."/>
            <person name="Lopez P.J."/>
            <person name="Martens C."/>
            <person name="Maumus F."/>
            <person name="Michel G."/>
            <person name="Miranda-Saavedra D."/>
            <person name="Morales J."/>
            <person name="Moreau H."/>
            <person name="Motomura T."/>
            <person name="Nagasato C."/>
            <person name="Napoli C.A."/>
            <person name="Nelson D.R."/>
            <person name="Nyvall-Collen P."/>
            <person name="Peters A.F."/>
            <person name="Pommier C."/>
            <person name="Potin P."/>
            <person name="Poulain J."/>
            <person name="Quesneville H."/>
            <person name="Read B."/>
            <person name="Rensing S.A."/>
            <person name="Ritter A."/>
            <person name="Rousvoal S."/>
            <person name="Samanta M."/>
            <person name="Samson G."/>
            <person name="Schroeder D.C."/>
            <person name="Segurens B."/>
            <person name="Strittmatter M."/>
            <person name="Tonon T."/>
            <person name="Tregear J.W."/>
            <person name="Valentin K."/>
            <person name="von Dassow P."/>
            <person name="Yamagishi T."/>
            <person name="Van de Peer Y."/>
            <person name="Wincker P."/>
        </authorList>
    </citation>
    <scope>NUCLEOTIDE SEQUENCE [LARGE SCALE GENOMIC DNA]</scope>
    <source>
        <strain evidence="10">Ec32 / CCAP1310/4</strain>
    </source>
</reference>
<dbReference type="Gene3D" id="3.30.40.10">
    <property type="entry name" value="Zinc/RING finger domain, C3HC4 (zinc finger)"/>
    <property type="match status" value="2"/>
</dbReference>
<evidence type="ECO:0000256" key="1">
    <source>
        <dbReference type="ARBA" id="ARBA00022723"/>
    </source>
</evidence>
<dbReference type="PANTHER" id="PTHR24007:SF7">
    <property type="entry name" value="BRCA1-ASSOCIATED PROTEIN"/>
    <property type="match status" value="1"/>
</dbReference>
<dbReference type="Pfam" id="PF07576">
    <property type="entry name" value="BRAP2"/>
    <property type="match status" value="1"/>
</dbReference>
<dbReference type="InterPro" id="IPR013083">
    <property type="entry name" value="Znf_RING/FYVE/PHD"/>
</dbReference>
<feature type="domain" description="UBP-type" evidence="8">
    <location>
        <begin position="318"/>
        <end position="412"/>
    </location>
</feature>
<dbReference type="OrthoDB" id="273556at2759"/>
<dbReference type="eggNOG" id="KOG0804">
    <property type="taxonomic scope" value="Eukaryota"/>
</dbReference>
<dbReference type="SMART" id="SM00184">
    <property type="entry name" value="RING"/>
    <property type="match status" value="1"/>
</dbReference>
<dbReference type="PANTHER" id="PTHR24007">
    <property type="entry name" value="BRCA1-ASSOCIATED PROTEIN"/>
    <property type="match status" value="1"/>
</dbReference>
<keyword evidence="3" id="KW-0862">Zinc</keyword>
<feature type="region of interest" description="Disordered" evidence="6">
    <location>
        <begin position="211"/>
        <end position="232"/>
    </location>
</feature>
<dbReference type="InParanoid" id="D7FPZ1"/>
<dbReference type="SMART" id="SM00290">
    <property type="entry name" value="ZnF_UBP"/>
    <property type="match status" value="1"/>
</dbReference>
<dbReference type="InterPro" id="IPR011422">
    <property type="entry name" value="BRAP2/ETP1_RRM"/>
</dbReference>
<dbReference type="InterPro" id="IPR047243">
    <property type="entry name" value="RING-H2_BRAP2"/>
</dbReference>
<accession>D7FPZ1</accession>
<evidence type="ECO:0008006" key="11">
    <source>
        <dbReference type="Google" id="ProtNLM"/>
    </source>
</evidence>
<dbReference type="GO" id="GO:0061630">
    <property type="term" value="F:ubiquitin protein ligase activity"/>
    <property type="evidence" value="ECO:0007669"/>
    <property type="project" value="TreeGrafter"/>
</dbReference>
<evidence type="ECO:0000256" key="2">
    <source>
        <dbReference type="ARBA" id="ARBA00022771"/>
    </source>
</evidence>
<dbReference type="STRING" id="2880.D7FPZ1"/>
<feature type="domain" description="RING-type" evidence="7">
    <location>
        <begin position="287"/>
        <end position="324"/>
    </location>
</feature>
<evidence type="ECO:0000313" key="9">
    <source>
        <dbReference type="EMBL" id="CBJ48323.1"/>
    </source>
</evidence>
<dbReference type="GO" id="GO:0005737">
    <property type="term" value="C:cytoplasm"/>
    <property type="evidence" value="ECO:0007669"/>
    <property type="project" value="TreeGrafter"/>
</dbReference>
<sequence>MDGAVSLEFMTGNPQLGVLSGRLTYLESSRNESGDGSSSRKEEKGHARRSSSSSSSSREGSNSSTVANTTYSPSFNADVLLDHLPQRRGKLLCLLSVPAHMVPTDMLHFAAPFKEQVHSLRILRPCNPVGPSDPAKTPAEYMVLLQMESQSSADDFFLQCNGKRFNSFEETTCRVVFVAKATFDLPADSSPPHTPPAGSAVGATATAANTAATTSGSGGISSSAGTPPQLRTARHFSPIGGGGSGAAVAAAAAAAAAGVGGGSSPEKAAAAAAVAQAAGWEYDASTCVICMERMESRVLTTVCNHSFHVECLMKWQDSPCPVCRFHHNNASEASTCQECQAADNLWVCLICGSVLCGSRHEDHIRGHYNSTLHAYAIEIETQQVWDFAGDGFVHRLIHNKADGKLVEISDPEQTSEERPQMPARLSDVQEERLVHGKLEGLAYQYNTLLTSQLDEQRHFYQKQLNGLLEQQEKSRRERRERMVSGADLVSALRQQRRELESKCASASARLRKIREETAFLWELNQSLEANKPQVLANLEQARRDLDSARKAREEWVPQLEEKVAALMLKLDL</sequence>
<dbReference type="SUPFAM" id="SSF57850">
    <property type="entry name" value="RING/U-box"/>
    <property type="match status" value="2"/>
</dbReference>
<dbReference type="CDD" id="cd16457">
    <property type="entry name" value="RING-H2_BRAP2"/>
    <property type="match status" value="1"/>
</dbReference>
<feature type="compositionally biased region" description="Low complexity" evidence="6">
    <location>
        <begin position="211"/>
        <end position="226"/>
    </location>
</feature>
<dbReference type="Proteomes" id="UP000002630">
    <property type="component" value="Linkage Group LG02"/>
</dbReference>
<keyword evidence="5" id="KW-0175">Coiled coil</keyword>